<name>A0A9J7IPZ0_SPOLT</name>
<organism evidence="1 2">
    <name type="scientific">Spodoptera litura</name>
    <name type="common">Asian cotton leafworm</name>
    <dbReference type="NCBI Taxonomy" id="69820"/>
    <lineage>
        <taxon>Eukaryota</taxon>
        <taxon>Metazoa</taxon>
        <taxon>Ecdysozoa</taxon>
        <taxon>Arthropoda</taxon>
        <taxon>Hexapoda</taxon>
        <taxon>Insecta</taxon>
        <taxon>Pterygota</taxon>
        <taxon>Neoptera</taxon>
        <taxon>Endopterygota</taxon>
        <taxon>Lepidoptera</taxon>
        <taxon>Glossata</taxon>
        <taxon>Ditrysia</taxon>
        <taxon>Noctuoidea</taxon>
        <taxon>Noctuidae</taxon>
        <taxon>Amphipyrinae</taxon>
        <taxon>Spodoptera</taxon>
    </lineage>
</organism>
<keyword evidence="1" id="KW-1185">Reference proteome</keyword>
<sequence length="621" mass="71296">MKEKRKNIVTPTSDDESDLVVNLDDIPNISDTLPSVKKPKLKKQNHVSQIPNLKDVDFKYLSELIHRVNNSAPKNIPPSLARNISPSLMPTIPFDTNDLKHLQNLKAQQTRRNFDTADQVLPRVEPEVVNSGDQTRNLNKPSADDEYYTNLGRQIASMIRNADTKSDHPFNTEKPRQLPFHSVLNENYYSPGSLWERSVRSPLPQISDVKPNINYLDESRTLKHSNEKSLLNLENEFATYASTVPSLSLQDLENLLNTVEKAAQLDHAQMKDPLNPRGSMKPSNVSLNVHLLPKYPRGGGDYRKFYDVDNTDVGNPAGKTQYFFQLKNPLETPKTSNISHKVHVIPKYAGDDPTYRRLVSNTGMLNPMEKTKYYSQLKNSLGKSEPSNGSFNGLMIPQYTKDSFRRLYGGDNPDNQIPTHTPQPSNIFVESKYITEQYQTLYPPKFVEEPDSANTSNKTMSQDMDTNNILQSRDYSKHNNHHVPIQLETETVPKSPVASGYIFQTQKPLEHDYQVQATQQMRQGPFVGVVVPNSYVNTPPPRTEYLQFLNSMPIIKQPSSQNREPKLMNQNNLNYFSRNKYHYMFEKQAYPILAPFRKQISKKYGNPSYFHHHLHHYEYFD</sequence>
<protein>
    <submittedName>
        <fullName evidence="2">Uncharacterized protein LOC111354054</fullName>
    </submittedName>
</protein>
<accession>A0A9J7IPZ0</accession>
<dbReference type="Proteomes" id="UP000301870">
    <property type="component" value="Chromosome 17"/>
</dbReference>
<dbReference type="KEGG" id="sliu:111354054"/>
<dbReference type="RefSeq" id="XP_022823091.1">
    <property type="nucleotide sequence ID" value="XM_022967323.1"/>
</dbReference>
<evidence type="ECO:0000313" key="2">
    <source>
        <dbReference type="RefSeq" id="XP_022823091.1"/>
    </source>
</evidence>
<dbReference type="GeneID" id="111354054"/>
<gene>
    <name evidence="2" type="primary">LOC111354054</name>
</gene>
<proteinExistence type="predicted"/>
<evidence type="ECO:0000313" key="1">
    <source>
        <dbReference type="Proteomes" id="UP000301870"/>
    </source>
</evidence>
<dbReference type="OrthoDB" id="7491005at2759"/>
<reference evidence="2" key="1">
    <citation type="submission" date="2025-08" db="UniProtKB">
        <authorList>
            <consortium name="RefSeq"/>
        </authorList>
    </citation>
    <scope>IDENTIFICATION</scope>
    <source>
        <strain evidence="2">Ishihara</strain>
        <tissue evidence="2">Whole body</tissue>
    </source>
</reference>
<dbReference type="AlphaFoldDB" id="A0A9J7IPZ0"/>